<feature type="compositionally biased region" description="Basic and acidic residues" evidence="1">
    <location>
        <begin position="39"/>
        <end position="48"/>
    </location>
</feature>
<feature type="compositionally biased region" description="Low complexity" evidence="1">
    <location>
        <begin position="13"/>
        <end position="24"/>
    </location>
</feature>
<proteinExistence type="predicted"/>
<feature type="compositionally biased region" description="Acidic residues" evidence="1">
    <location>
        <begin position="92"/>
        <end position="104"/>
    </location>
</feature>
<dbReference type="PANTHER" id="PTHR33836">
    <property type="entry name" value="LOW-TEMPERATURE-INDUCED 65 KDA PROTEIN-RELATED"/>
    <property type="match status" value="1"/>
</dbReference>
<evidence type="ECO:0000313" key="5">
    <source>
        <dbReference type="Proteomes" id="UP001642360"/>
    </source>
</evidence>
<dbReference type="Pfam" id="PF23399">
    <property type="entry name" value="LTI65_PGEED"/>
    <property type="match status" value="1"/>
</dbReference>
<dbReference type="Pfam" id="PF23403">
    <property type="entry name" value="LTI65_LTI78_N"/>
    <property type="match status" value="1"/>
</dbReference>
<dbReference type="Proteomes" id="UP001642360">
    <property type="component" value="Unassembled WGS sequence"/>
</dbReference>
<keyword evidence="5" id="KW-1185">Reference proteome</keyword>
<evidence type="ECO:0000313" key="4">
    <source>
        <dbReference type="EMBL" id="CAK9187874.1"/>
    </source>
</evidence>
<evidence type="ECO:0000259" key="2">
    <source>
        <dbReference type="Pfam" id="PF23399"/>
    </source>
</evidence>
<dbReference type="PANTHER" id="PTHR33836:SF7">
    <property type="entry name" value="LOW-TEMPERATURE-INDUCED PROTEIN"/>
    <property type="match status" value="1"/>
</dbReference>
<protein>
    <submittedName>
        <fullName evidence="4">Uncharacterized protein</fullName>
    </submittedName>
</protein>
<comment type="caution">
    <text evidence="4">The sequence shown here is derived from an EMBL/GenBank/DDBJ whole genome shotgun (WGS) entry which is preliminary data.</text>
</comment>
<feature type="compositionally biased region" description="Basic and acidic residues" evidence="1">
    <location>
        <begin position="1"/>
        <end position="12"/>
    </location>
</feature>
<dbReference type="InterPro" id="IPR057059">
    <property type="entry name" value="LTI65/LTI78_PGEED"/>
</dbReference>
<feature type="domain" description="LTI65/LTI78 PGEED repeat" evidence="2">
    <location>
        <begin position="260"/>
        <end position="290"/>
    </location>
</feature>
<dbReference type="EMBL" id="CAUOFW020010191">
    <property type="protein sequence ID" value="CAK9187874.1"/>
    <property type="molecule type" value="Genomic_DNA"/>
</dbReference>
<evidence type="ECO:0000256" key="1">
    <source>
        <dbReference type="SAM" id="MobiDB-lite"/>
    </source>
</evidence>
<feature type="region of interest" description="Disordered" evidence="1">
    <location>
        <begin position="143"/>
        <end position="163"/>
    </location>
</feature>
<organism evidence="4 5">
    <name type="scientific">Ilex paraguariensis</name>
    <name type="common">yerba mate</name>
    <dbReference type="NCBI Taxonomy" id="185542"/>
    <lineage>
        <taxon>Eukaryota</taxon>
        <taxon>Viridiplantae</taxon>
        <taxon>Streptophyta</taxon>
        <taxon>Embryophyta</taxon>
        <taxon>Tracheophyta</taxon>
        <taxon>Spermatophyta</taxon>
        <taxon>Magnoliopsida</taxon>
        <taxon>eudicotyledons</taxon>
        <taxon>Gunneridae</taxon>
        <taxon>Pentapetalae</taxon>
        <taxon>asterids</taxon>
        <taxon>campanulids</taxon>
        <taxon>Aquifoliales</taxon>
        <taxon>Aquifoliaceae</taxon>
        <taxon>Ilex</taxon>
    </lineage>
</organism>
<gene>
    <name evidence="4" type="ORF">ILEXP_LOCUS58487</name>
</gene>
<dbReference type="AlphaFoldDB" id="A0ABC8V3P8"/>
<sequence>MAQLDGGRRFSETSKTPKTPISPTFEQLLQGDASARLGSNHDQEEDHSPHRKSVLTKVKEKAKKLRNTLSGKKKHGHELPDDNTTPSWGVSLDDDDDEDDEDPEYLGAPMYESELAPENYKETARQHPRAYPVVSEKHVLASSVNNEVEQEKEKLPTPNKTITDSVSEKLVPAYNRVTETVSEKLAPAYAAVSDATHTIASKIAGLTVSTPAPTEIADSAGLNVAAPKASDNAGDYAASGMEKLARNSETTDRNSPRTWDKGVSVKEYVMHKLEPGEDERALSQVISDAISTRKTPGEMGVVEKVREAVSSFLRAEEPSQLTSKATDSSSNILVSTVAKSSSDIPISTATNTISHPRLAAPTGSNSIPHIPISAATNTISSSQLAAPTGSNSLSHIPISAASNTMSSSRLAAPTGSNSLPHIPISTRAHEVAEEENHGRILQAN</sequence>
<feature type="domain" description="LTI65/LTI78 N-terminal" evidence="3">
    <location>
        <begin position="49"/>
        <end position="114"/>
    </location>
</feature>
<reference evidence="4 5" key="1">
    <citation type="submission" date="2024-02" db="EMBL/GenBank/DDBJ databases">
        <authorList>
            <person name="Vignale AGUSTIN F."/>
            <person name="Sosa J E."/>
            <person name="Modenutti C."/>
        </authorList>
    </citation>
    <scope>NUCLEOTIDE SEQUENCE [LARGE SCALE GENOMIC DNA]</scope>
</reference>
<feature type="region of interest" description="Disordered" evidence="1">
    <location>
        <begin position="1"/>
        <end position="128"/>
    </location>
</feature>
<accession>A0ABC8V3P8</accession>
<dbReference type="InterPro" id="IPR037491">
    <property type="entry name" value="LTI78/LTI65"/>
</dbReference>
<dbReference type="InterPro" id="IPR056605">
    <property type="entry name" value="LTI65_LTI78_N"/>
</dbReference>
<evidence type="ECO:0000259" key="3">
    <source>
        <dbReference type="Pfam" id="PF23403"/>
    </source>
</evidence>
<name>A0ABC8V3P8_9AQUA</name>
<feature type="compositionally biased region" description="Basic residues" evidence="1">
    <location>
        <begin position="49"/>
        <end position="76"/>
    </location>
</feature>